<dbReference type="SUPFAM" id="SSF56219">
    <property type="entry name" value="DNase I-like"/>
    <property type="match status" value="1"/>
</dbReference>
<sequence>MNSIWLREEGEGKLGEGWMESRFDGLNEQNEASKGKRGKVIDPILGISLEGRATHEEQQRIWRFTWERGNLPETNIQERLDRGVANTNWIVMFPEIKVQHLAHSFSDHCPLLINTRRFAERVGDNNFRFEAWWLLEESFMEEVKKLWENSSEEILKRLDNLKKGLQIWAGQLKKNRQKTKQMLTKKLGELRRVCSTARCPRCYFGVEESLHVFRECPFTREVWQALNLAWVMENTSQNTWEWLTWVFKNSNNYQCRLFCYALWLIWSFRNKLIHEGKNSTGRGLAQNIQRHMVEYEGINAEKKTEKKIFKSHSIQENVPRISIKFDAALDSRTFKSATGLVGWDMRGNLLVIKTVIHRNVPSPFAAEAYACLEGMKLGIALGSQSIRIMGDSKTVIKKSKAMSTDKSVIGAIIKDIQSKKSFFQDLTLKHIHRSENTHAHGLAKRALAKEENIYLIGEELDRHISTLDEDWQRNPD</sequence>
<name>A0A7J9D6N3_GOSGO</name>
<accession>A0A7J9D6N3</accession>
<dbReference type="Pfam" id="PF13456">
    <property type="entry name" value="RVT_3"/>
    <property type="match status" value="1"/>
</dbReference>
<organism evidence="2 3">
    <name type="scientific">Gossypium gossypioides</name>
    <name type="common">Mexican cotton</name>
    <name type="synonym">Selera gossypioides</name>
    <dbReference type="NCBI Taxonomy" id="34282"/>
    <lineage>
        <taxon>Eukaryota</taxon>
        <taxon>Viridiplantae</taxon>
        <taxon>Streptophyta</taxon>
        <taxon>Embryophyta</taxon>
        <taxon>Tracheophyta</taxon>
        <taxon>Spermatophyta</taxon>
        <taxon>Magnoliopsida</taxon>
        <taxon>eudicotyledons</taxon>
        <taxon>Gunneridae</taxon>
        <taxon>Pentapetalae</taxon>
        <taxon>rosids</taxon>
        <taxon>malvids</taxon>
        <taxon>Malvales</taxon>
        <taxon>Malvaceae</taxon>
        <taxon>Malvoideae</taxon>
        <taxon>Gossypium</taxon>
    </lineage>
</organism>
<proteinExistence type="predicted"/>
<dbReference type="OrthoDB" id="959921at2759"/>
<keyword evidence="3" id="KW-1185">Reference proteome</keyword>
<comment type="caution">
    <text evidence="2">The sequence shown here is derived from an EMBL/GenBank/DDBJ whole genome shotgun (WGS) entry which is preliminary data.</text>
</comment>
<evidence type="ECO:0000259" key="1">
    <source>
        <dbReference type="Pfam" id="PF13456"/>
    </source>
</evidence>
<dbReference type="InterPro" id="IPR036397">
    <property type="entry name" value="RNaseH_sf"/>
</dbReference>
<dbReference type="SUPFAM" id="SSF53098">
    <property type="entry name" value="Ribonuclease H-like"/>
    <property type="match status" value="1"/>
</dbReference>
<dbReference type="PANTHER" id="PTHR47074">
    <property type="entry name" value="BNAC02G40300D PROTEIN"/>
    <property type="match status" value="1"/>
</dbReference>
<gene>
    <name evidence="2" type="ORF">Gogos_021838</name>
</gene>
<dbReference type="Gene3D" id="3.60.10.10">
    <property type="entry name" value="Endonuclease/exonuclease/phosphatase"/>
    <property type="match status" value="1"/>
</dbReference>
<reference evidence="2 3" key="1">
    <citation type="journal article" date="2019" name="Genome Biol. Evol.">
        <title>Insights into the evolution of the New World diploid cottons (Gossypium, subgenus Houzingenia) based on genome sequencing.</title>
        <authorList>
            <person name="Grover C.E."/>
            <person name="Arick M.A. 2nd"/>
            <person name="Thrash A."/>
            <person name="Conover J.L."/>
            <person name="Sanders W.S."/>
            <person name="Peterson D.G."/>
            <person name="Frelichowski J.E."/>
            <person name="Scheffler J.A."/>
            <person name="Scheffler B.E."/>
            <person name="Wendel J.F."/>
        </authorList>
    </citation>
    <scope>NUCLEOTIDE SEQUENCE [LARGE SCALE GENOMIC DNA]</scope>
    <source>
        <strain evidence="2">5</strain>
        <tissue evidence="2">Leaf</tissue>
    </source>
</reference>
<dbReference type="PANTHER" id="PTHR47074:SF61">
    <property type="entry name" value="RNASE H TYPE-1 DOMAIN-CONTAINING PROTEIN"/>
    <property type="match status" value="1"/>
</dbReference>
<dbReference type="InterPro" id="IPR012337">
    <property type="entry name" value="RNaseH-like_sf"/>
</dbReference>
<dbReference type="InterPro" id="IPR052929">
    <property type="entry name" value="RNase_H-like_EbsB-rel"/>
</dbReference>
<dbReference type="GO" id="GO:0004523">
    <property type="term" value="F:RNA-DNA hybrid ribonuclease activity"/>
    <property type="evidence" value="ECO:0007669"/>
    <property type="project" value="InterPro"/>
</dbReference>
<dbReference type="InterPro" id="IPR036691">
    <property type="entry name" value="Endo/exonu/phosph_ase_sf"/>
</dbReference>
<dbReference type="AlphaFoldDB" id="A0A7J9D6N3"/>
<evidence type="ECO:0000313" key="2">
    <source>
        <dbReference type="EMBL" id="MBA0756234.1"/>
    </source>
</evidence>
<dbReference type="InterPro" id="IPR002156">
    <property type="entry name" value="RNaseH_domain"/>
</dbReference>
<evidence type="ECO:0000313" key="3">
    <source>
        <dbReference type="Proteomes" id="UP000593579"/>
    </source>
</evidence>
<dbReference type="Proteomes" id="UP000593579">
    <property type="component" value="Unassembled WGS sequence"/>
</dbReference>
<dbReference type="EMBL" id="JABEZY010273799">
    <property type="protein sequence ID" value="MBA0756234.1"/>
    <property type="molecule type" value="Genomic_DNA"/>
</dbReference>
<dbReference type="GO" id="GO:0003676">
    <property type="term" value="F:nucleic acid binding"/>
    <property type="evidence" value="ECO:0007669"/>
    <property type="project" value="InterPro"/>
</dbReference>
<protein>
    <recommendedName>
        <fullName evidence="1">RNase H type-1 domain-containing protein</fullName>
    </recommendedName>
</protein>
<dbReference type="Gene3D" id="3.30.420.10">
    <property type="entry name" value="Ribonuclease H-like superfamily/Ribonuclease H"/>
    <property type="match status" value="1"/>
</dbReference>
<feature type="domain" description="RNase H type-1" evidence="1">
    <location>
        <begin position="325"/>
        <end position="446"/>
    </location>
</feature>